<evidence type="ECO:0000256" key="1">
    <source>
        <dbReference type="SAM" id="MobiDB-lite"/>
    </source>
</evidence>
<feature type="region of interest" description="Disordered" evidence="1">
    <location>
        <begin position="75"/>
        <end position="99"/>
    </location>
</feature>
<organism evidence="2 3">
    <name type="scientific">Lasius platythorax</name>
    <dbReference type="NCBI Taxonomy" id="488582"/>
    <lineage>
        <taxon>Eukaryota</taxon>
        <taxon>Metazoa</taxon>
        <taxon>Ecdysozoa</taxon>
        <taxon>Arthropoda</taxon>
        <taxon>Hexapoda</taxon>
        <taxon>Insecta</taxon>
        <taxon>Pterygota</taxon>
        <taxon>Neoptera</taxon>
        <taxon>Endopterygota</taxon>
        <taxon>Hymenoptera</taxon>
        <taxon>Apocrita</taxon>
        <taxon>Aculeata</taxon>
        <taxon>Formicoidea</taxon>
        <taxon>Formicidae</taxon>
        <taxon>Formicinae</taxon>
        <taxon>Lasius</taxon>
        <taxon>Lasius</taxon>
    </lineage>
</organism>
<dbReference type="EMBL" id="OZ034837">
    <property type="protein sequence ID" value="CAL1678739.1"/>
    <property type="molecule type" value="Genomic_DNA"/>
</dbReference>
<evidence type="ECO:0000313" key="3">
    <source>
        <dbReference type="Proteomes" id="UP001497644"/>
    </source>
</evidence>
<name>A0AAV2NFY3_9HYME</name>
<evidence type="ECO:0000313" key="2">
    <source>
        <dbReference type="EMBL" id="CAL1678739.1"/>
    </source>
</evidence>
<proteinExistence type="predicted"/>
<dbReference type="Proteomes" id="UP001497644">
    <property type="component" value="Chromosome 14"/>
</dbReference>
<accession>A0AAV2NFY3</accession>
<sequence length="126" mass="14165">MKDNWEELCGGHRDVGRYPSGSKSGPIFGNLYAMARWMCTQESRSGKGIPPILLNPLPLVDKRLASVRIDARRRGARRKKDCLRKKTKDRTRRGGTHESIFEGRGRLRTSPVDSLLFCQTSNAPAP</sequence>
<keyword evidence="3" id="KW-1185">Reference proteome</keyword>
<dbReference type="AlphaFoldDB" id="A0AAV2NFY3"/>
<gene>
    <name evidence="2" type="ORF">LPLAT_LOCUS4522</name>
</gene>
<feature type="compositionally biased region" description="Basic residues" evidence="1">
    <location>
        <begin position="75"/>
        <end position="94"/>
    </location>
</feature>
<protein>
    <submittedName>
        <fullName evidence="2">Uncharacterized protein</fullName>
    </submittedName>
</protein>
<reference evidence="2" key="1">
    <citation type="submission" date="2024-04" db="EMBL/GenBank/DDBJ databases">
        <authorList>
            <consortium name="Molecular Ecology Group"/>
        </authorList>
    </citation>
    <scope>NUCLEOTIDE SEQUENCE</scope>
</reference>